<dbReference type="InterPro" id="IPR038752">
    <property type="entry name" value="IQCH"/>
</dbReference>
<proteinExistence type="predicted"/>
<sequence length="1079" mass="121549">MAGRRDEVGNILVQVQDDLQQLKQQLSHFSIQGQGGKVDIQALETAIQRTEFGLRKHAEEYLYFLNTQVLTIPLKTKGQHGFWGFPMPAAETAPKTCLFPQMPDSKTQAAQTWIKATHLSPGEQHRLALSSKIILDPENAINRTLLNENFGITLPQINQRKTVTVQSEKIVKGPTVQRLSVLPVSHRIDASLIPPPVTEKDAKKGILSLTERGLIPSSAQLTLPSSISSQSILLHDFQQIQKAEGYESTSGGTSILLEGAHPVSKVMEAFFSVSPESGQENAASPPFVVSRASPRLTKHAPLQADEQWLLNTTPEEKSSSLVYNFVIYNGMINHNDPDFMAFKQFYCLSWGNILSLLQHLETFLLAYAIPAALVNGSKVMEVLLDFEVHQKATRDMLLSILGNQAAVKEILSLPGQRYRGVGGRQAAATKIQATWKSYRLRKIYLKKQKHQWAAEVIAISWMLHLHKTRVKETLKESRKRHLASFHLRAKHLADNWNRIRTSRRTIIHIPSLGYPQGLRASIRDLGLQQNLQMGRLCEIRDANVDVIYVCPLELQEETLQYYYKLLGLQAAVRSGNPQDITDLQGRFKILTPEAINSFPGHSMCLATILKYSPRTLQRIKFLTQGKDAYIVGGLIHQDDLEVADILNIPVLGSEPRVAQLYSTKSGSKGIFAYAGMPTPPGDYNIYSLQQMLSTLTQLITDHLEVRRWLFKMDTGFRGSGTAYCDITKHLQCYRAALKDFQRYGQEKWKNKWAQEQTMLRIFQELPNILTQHAQPLNKKRFPTWEKFLKVFFSQGGVIEAFPPSDSITNLTVDMLIEPTGEISLVSCGDQLHASSPLECVGTSIPQASIDSTVLNAICWKVGEACRAKGLLGYFSLDLVTFIHPHTMEQQVWATDLDPFYSDQLALTQLLLYVTQGELNCSSSCFTVPRPVKHRRHHQEPEEVAPVMNNQYAVMSCHLQHTNLSIIYYSVFFQMCKAHGIGYDVKEKQGTIFVLHENQKRQNLGMLTIGEDLQGALMTFAHNLFIIHQEISAPNMQGETNFKDIVQDIETILGITEENKLIFEKESSKSETLPMIEYPL</sequence>
<dbReference type="CTD" id="64799"/>
<keyword evidence="3" id="KW-1185">Reference proteome</keyword>
<dbReference type="PANTHER" id="PTHR14465:SF0">
    <property type="entry name" value="IQ DOMAIN-CONTAINING PROTEIN H"/>
    <property type="match status" value="1"/>
</dbReference>
<dbReference type="RefSeq" id="XP_033775558.1">
    <property type="nucleotide sequence ID" value="XM_033919667.1"/>
</dbReference>
<dbReference type="InterPro" id="IPR056855">
    <property type="entry name" value="ATP-grasp_IQCH"/>
</dbReference>
<dbReference type="Proteomes" id="UP000515159">
    <property type="component" value="Chromosome 14"/>
</dbReference>
<name>A0A6P8PLP1_GEOSA</name>
<dbReference type="InParanoid" id="A0A6P8PLP1"/>
<organism evidence="3 4">
    <name type="scientific">Geotrypetes seraphini</name>
    <name type="common">Gaboon caecilian</name>
    <name type="synonym">Caecilia seraphini</name>
    <dbReference type="NCBI Taxonomy" id="260995"/>
    <lineage>
        <taxon>Eukaryota</taxon>
        <taxon>Metazoa</taxon>
        <taxon>Chordata</taxon>
        <taxon>Craniata</taxon>
        <taxon>Vertebrata</taxon>
        <taxon>Euteleostomi</taxon>
        <taxon>Amphibia</taxon>
        <taxon>Gymnophiona</taxon>
        <taxon>Geotrypetes</taxon>
    </lineage>
</organism>
<reference evidence="4" key="1">
    <citation type="submission" date="2025-08" db="UniProtKB">
        <authorList>
            <consortium name="RefSeq"/>
        </authorList>
    </citation>
    <scope>IDENTIFICATION</scope>
</reference>
<dbReference type="PANTHER" id="PTHR14465">
    <property type="entry name" value="IQ DOMAIN-CONTAINING PROTEIN H"/>
    <property type="match status" value="1"/>
</dbReference>
<evidence type="ECO:0000313" key="4">
    <source>
        <dbReference type="RefSeq" id="XP_033775558.1"/>
    </source>
</evidence>
<evidence type="ECO:0000256" key="1">
    <source>
        <dbReference type="SAM" id="Coils"/>
    </source>
</evidence>
<feature type="domain" description="IQCH-like ATP-grasp" evidence="2">
    <location>
        <begin position="655"/>
        <end position="921"/>
    </location>
</feature>
<dbReference type="Pfam" id="PF24923">
    <property type="entry name" value="ATP-grasp_IQCH"/>
    <property type="match status" value="1"/>
</dbReference>
<dbReference type="AlphaFoldDB" id="A0A6P8PLP1"/>
<keyword evidence="1" id="KW-0175">Coiled coil</keyword>
<evidence type="ECO:0000259" key="2">
    <source>
        <dbReference type="Pfam" id="PF24923"/>
    </source>
</evidence>
<protein>
    <submittedName>
        <fullName evidence="4">IQ domain-containing protein H isoform X1</fullName>
    </submittedName>
</protein>
<feature type="coiled-coil region" evidence="1">
    <location>
        <begin position="5"/>
        <end position="32"/>
    </location>
</feature>
<dbReference type="OrthoDB" id="2117703at2759"/>
<gene>
    <name evidence="4" type="primary">IQCH</name>
</gene>
<dbReference type="KEGG" id="gsh:117348046"/>
<accession>A0A6P8PLP1</accession>
<dbReference type="PROSITE" id="PS50096">
    <property type="entry name" value="IQ"/>
    <property type="match status" value="1"/>
</dbReference>
<evidence type="ECO:0000313" key="3">
    <source>
        <dbReference type="Proteomes" id="UP000515159"/>
    </source>
</evidence>
<dbReference type="FunCoup" id="A0A6P8PLP1">
    <property type="interactions" value="47"/>
</dbReference>
<dbReference type="CDD" id="cd23767">
    <property type="entry name" value="IQCD"/>
    <property type="match status" value="1"/>
</dbReference>
<dbReference type="GeneID" id="117348046"/>